<dbReference type="EMBL" id="JBBPHU010000005">
    <property type="protein sequence ID" value="KAK7517615.1"/>
    <property type="molecule type" value="Genomic_DNA"/>
</dbReference>
<accession>A0ABR1KMP4</accession>
<organism evidence="1 2">
    <name type="scientific">Phyllosticta citriasiana</name>
    <dbReference type="NCBI Taxonomy" id="595635"/>
    <lineage>
        <taxon>Eukaryota</taxon>
        <taxon>Fungi</taxon>
        <taxon>Dikarya</taxon>
        <taxon>Ascomycota</taxon>
        <taxon>Pezizomycotina</taxon>
        <taxon>Dothideomycetes</taxon>
        <taxon>Dothideomycetes incertae sedis</taxon>
        <taxon>Botryosphaeriales</taxon>
        <taxon>Phyllostictaceae</taxon>
        <taxon>Phyllosticta</taxon>
    </lineage>
</organism>
<comment type="caution">
    <text evidence="1">The sequence shown here is derived from an EMBL/GenBank/DDBJ whole genome shotgun (WGS) entry which is preliminary data.</text>
</comment>
<protein>
    <recommendedName>
        <fullName evidence="3">Secreted protein</fullName>
    </recommendedName>
</protein>
<dbReference type="Proteomes" id="UP001363622">
    <property type="component" value="Unassembled WGS sequence"/>
</dbReference>
<evidence type="ECO:0008006" key="3">
    <source>
        <dbReference type="Google" id="ProtNLM"/>
    </source>
</evidence>
<evidence type="ECO:0000313" key="1">
    <source>
        <dbReference type="EMBL" id="KAK7517615.1"/>
    </source>
</evidence>
<keyword evidence="2" id="KW-1185">Reference proteome</keyword>
<reference evidence="1 2" key="1">
    <citation type="submission" date="2024-04" db="EMBL/GenBank/DDBJ databases">
        <title>Phyllosticta paracitricarpa is synonymous to the EU quarantine fungus P. citricarpa based on phylogenomic analyses.</title>
        <authorList>
            <consortium name="Lawrence Berkeley National Laboratory"/>
            <person name="Van Ingen-Buijs V.A."/>
            <person name="Van Westerhoven A.C."/>
            <person name="Haridas S."/>
            <person name="Skiadas P."/>
            <person name="Martin F."/>
            <person name="Groenewald J.Z."/>
            <person name="Crous P.W."/>
            <person name="Seidl M.F."/>
        </authorList>
    </citation>
    <scope>NUCLEOTIDE SEQUENCE [LARGE SCALE GENOMIC DNA]</scope>
    <source>
        <strain evidence="1 2">CBS 123371</strain>
    </source>
</reference>
<proteinExistence type="predicted"/>
<gene>
    <name evidence="1" type="ORF">IWZ03DRAFT_376604</name>
</gene>
<evidence type="ECO:0000313" key="2">
    <source>
        <dbReference type="Proteomes" id="UP001363622"/>
    </source>
</evidence>
<sequence>MLVRQPSFHFAVALICRQPDIWLAAPVRLPCVVRPSKTSIHQLPKYKAIEENGCCFFSFFFFPPLPRALYRYHPREKASASVHQGQDATRPVYVEKRHLCNIAMIRRRTNRAQACRQQGRHGCLGL</sequence>
<name>A0ABR1KMP4_9PEZI</name>